<evidence type="ECO:0000313" key="1">
    <source>
        <dbReference type="EMBL" id="KAJ6648827.1"/>
    </source>
</evidence>
<sequence>MSLVQNYGKKGSLLSVFRRERFSTVTVFIEELEELGAAGGSILANFSAVITSKEKEVGFDLEKPILIRPGMYYAICTNLI</sequence>
<name>A0A9Q0NEH5_9DIPT</name>
<dbReference type="Proteomes" id="UP001151699">
    <property type="component" value="Chromosome A"/>
</dbReference>
<dbReference type="AlphaFoldDB" id="A0A9Q0NEH5"/>
<comment type="caution">
    <text evidence="1">The sequence shown here is derived from an EMBL/GenBank/DDBJ whole genome shotgun (WGS) entry which is preliminary data.</text>
</comment>
<evidence type="ECO:0000313" key="2">
    <source>
        <dbReference type="Proteomes" id="UP001151699"/>
    </source>
</evidence>
<accession>A0A9Q0NEH5</accession>
<dbReference type="EMBL" id="WJQU01000001">
    <property type="protein sequence ID" value="KAJ6648827.1"/>
    <property type="molecule type" value="Genomic_DNA"/>
</dbReference>
<organism evidence="1 2">
    <name type="scientific">Pseudolycoriella hygida</name>
    <dbReference type="NCBI Taxonomy" id="35572"/>
    <lineage>
        <taxon>Eukaryota</taxon>
        <taxon>Metazoa</taxon>
        <taxon>Ecdysozoa</taxon>
        <taxon>Arthropoda</taxon>
        <taxon>Hexapoda</taxon>
        <taxon>Insecta</taxon>
        <taxon>Pterygota</taxon>
        <taxon>Neoptera</taxon>
        <taxon>Endopterygota</taxon>
        <taxon>Diptera</taxon>
        <taxon>Nematocera</taxon>
        <taxon>Sciaroidea</taxon>
        <taxon>Sciaridae</taxon>
        <taxon>Pseudolycoriella</taxon>
    </lineage>
</organism>
<gene>
    <name evidence="1" type="ORF">Bhyg_04059</name>
</gene>
<keyword evidence="2" id="KW-1185">Reference proteome</keyword>
<reference evidence="1" key="1">
    <citation type="submission" date="2022-07" db="EMBL/GenBank/DDBJ databases">
        <authorList>
            <person name="Trinca V."/>
            <person name="Uliana J.V.C."/>
            <person name="Torres T.T."/>
            <person name="Ward R.J."/>
            <person name="Monesi N."/>
        </authorList>
    </citation>
    <scope>NUCLEOTIDE SEQUENCE</scope>
    <source>
        <strain evidence="1">HSMRA1968</strain>
        <tissue evidence="1">Whole embryos</tissue>
    </source>
</reference>
<proteinExistence type="predicted"/>
<protein>
    <submittedName>
        <fullName evidence="1">Uncharacterized protein</fullName>
    </submittedName>
</protein>